<evidence type="ECO:0000313" key="2">
    <source>
        <dbReference type="EMBL" id="CAK76115.1"/>
    </source>
</evidence>
<keyword evidence="3" id="KW-1185">Reference proteome</keyword>
<accession>A0CZ98</accession>
<feature type="coiled-coil region" evidence="1">
    <location>
        <begin position="17"/>
        <end position="48"/>
    </location>
</feature>
<sequence>MMSKSINLALFSIQKNKQLLFKVRVKLKEKLEKLKKKLRKKNSQSIHNNLKCLQNYKEKQVEELNLDDIQQNASKCILLDQRYQRQRNQFIKQIYRILIIKLEIQSKMPFTFIQNILEISVFKKSLIVYSTIHSIKIRIQLQSTQLNKSNIFMQSLIIKQVLVIMNFLCRIVNKQQTTQYMYIQMQTI</sequence>
<evidence type="ECO:0008006" key="4">
    <source>
        <dbReference type="Google" id="ProtNLM"/>
    </source>
</evidence>
<dbReference type="EMBL" id="CT868230">
    <property type="protein sequence ID" value="CAK76115.1"/>
    <property type="molecule type" value="Genomic_DNA"/>
</dbReference>
<proteinExistence type="predicted"/>
<dbReference type="RefSeq" id="XP_001443512.1">
    <property type="nucleotide sequence ID" value="XM_001443475.1"/>
</dbReference>
<evidence type="ECO:0000256" key="1">
    <source>
        <dbReference type="SAM" id="Coils"/>
    </source>
</evidence>
<gene>
    <name evidence="2" type="ORF">GSPATT00011688001</name>
</gene>
<organism evidence="2 3">
    <name type="scientific">Paramecium tetraurelia</name>
    <dbReference type="NCBI Taxonomy" id="5888"/>
    <lineage>
        <taxon>Eukaryota</taxon>
        <taxon>Sar</taxon>
        <taxon>Alveolata</taxon>
        <taxon>Ciliophora</taxon>
        <taxon>Intramacronucleata</taxon>
        <taxon>Oligohymenophorea</taxon>
        <taxon>Peniculida</taxon>
        <taxon>Parameciidae</taxon>
        <taxon>Paramecium</taxon>
    </lineage>
</organism>
<reference evidence="2 3" key="1">
    <citation type="journal article" date="2006" name="Nature">
        <title>Global trends of whole-genome duplications revealed by the ciliate Paramecium tetraurelia.</title>
        <authorList>
            <consortium name="Genoscope"/>
            <person name="Aury J.-M."/>
            <person name="Jaillon O."/>
            <person name="Duret L."/>
            <person name="Noel B."/>
            <person name="Jubin C."/>
            <person name="Porcel B.M."/>
            <person name="Segurens B."/>
            <person name="Daubin V."/>
            <person name="Anthouard V."/>
            <person name="Aiach N."/>
            <person name="Arnaiz O."/>
            <person name="Billaut A."/>
            <person name="Beisson J."/>
            <person name="Blanc I."/>
            <person name="Bouhouche K."/>
            <person name="Camara F."/>
            <person name="Duharcourt S."/>
            <person name="Guigo R."/>
            <person name="Gogendeau D."/>
            <person name="Katinka M."/>
            <person name="Keller A.-M."/>
            <person name="Kissmehl R."/>
            <person name="Klotz C."/>
            <person name="Koll F."/>
            <person name="Le Moue A."/>
            <person name="Lepere C."/>
            <person name="Malinsky S."/>
            <person name="Nowacki M."/>
            <person name="Nowak J.K."/>
            <person name="Plattner H."/>
            <person name="Poulain J."/>
            <person name="Ruiz F."/>
            <person name="Serrano V."/>
            <person name="Zagulski M."/>
            <person name="Dessen P."/>
            <person name="Betermier M."/>
            <person name="Weissenbach J."/>
            <person name="Scarpelli C."/>
            <person name="Schachter V."/>
            <person name="Sperling L."/>
            <person name="Meyer E."/>
            <person name="Cohen J."/>
            <person name="Wincker P."/>
        </authorList>
    </citation>
    <scope>NUCLEOTIDE SEQUENCE [LARGE SCALE GENOMIC DNA]</scope>
    <source>
        <strain evidence="2 3">Stock d4-2</strain>
    </source>
</reference>
<keyword evidence="1" id="KW-0175">Coiled coil</keyword>
<evidence type="ECO:0000313" key="3">
    <source>
        <dbReference type="Proteomes" id="UP000000600"/>
    </source>
</evidence>
<name>A0CZ98_PARTE</name>
<dbReference type="KEGG" id="ptm:GSPATT00011688001"/>
<protein>
    <recommendedName>
        <fullName evidence="4">Transmembrane protein</fullName>
    </recommendedName>
</protein>
<dbReference type="AlphaFoldDB" id="A0CZ98"/>
<dbReference type="GeneID" id="5029297"/>
<dbReference type="HOGENOM" id="CLU_1443592_0_0_1"/>
<dbReference type="Proteomes" id="UP000000600">
    <property type="component" value="Unassembled WGS sequence"/>
</dbReference>
<dbReference type="InParanoid" id="A0CZ98"/>